<dbReference type="WBParaSite" id="ES5_v2.g8138.t1">
    <property type="protein sequence ID" value="ES5_v2.g8138.t1"/>
    <property type="gene ID" value="ES5_v2.g8138"/>
</dbReference>
<evidence type="ECO:0000313" key="1">
    <source>
        <dbReference type="Proteomes" id="UP000887579"/>
    </source>
</evidence>
<sequence length="287" mass="30411">MSSTALSQPKNNLKSTVSQNCNVVGGVVESVGGGDRVRPTKASTSSTTTLKTTQEIFATPTPTPKRLRGAAARKTGNTSSTTSATTTIVATSSKATTKKQLLQQQQQRVQTESESSAADPQQPSSSSTTITTTAAIAVTARRLPDKQGGTPMASSDSGVESIDILNDNKDDGTHNNRNANVGTPSESSSSSVTVSPHSSSRRDIIICGDCHHEFPISQFSIFMDHKMSRCDGKQTPSSDDVTSMIVDSPPAGDSAFSRISRRALLLDHSNVKREINTSNDQGLFFFK</sequence>
<reference evidence="2" key="1">
    <citation type="submission" date="2022-11" db="UniProtKB">
        <authorList>
            <consortium name="WormBaseParasite"/>
        </authorList>
    </citation>
    <scope>IDENTIFICATION</scope>
</reference>
<dbReference type="Proteomes" id="UP000887579">
    <property type="component" value="Unplaced"/>
</dbReference>
<protein>
    <submittedName>
        <fullName evidence="2">Uncharacterized protein</fullName>
    </submittedName>
</protein>
<organism evidence="1 2">
    <name type="scientific">Panagrolaimus sp. ES5</name>
    <dbReference type="NCBI Taxonomy" id="591445"/>
    <lineage>
        <taxon>Eukaryota</taxon>
        <taxon>Metazoa</taxon>
        <taxon>Ecdysozoa</taxon>
        <taxon>Nematoda</taxon>
        <taxon>Chromadorea</taxon>
        <taxon>Rhabditida</taxon>
        <taxon>Tylenchina</taxon>
        <taxon>Panagrolaimomorpha</taxon>
        <taxon>Panagrolaimoidea</taxon>
        <taxon>Panagrolaimidae</taxon>
        <taxon>Panagrolaimus</taxon>
    </lineage>
</organism>
<evidence type="ECO:0000313" key="2">
    <source>
        <dbReference type="WBParaSite" id="ES5_v2.g8138.t1"/>
    </source>
</evidence>
<name>A0AC34GTH4_9BILA</name>
<accession>A0AC34GTH4</accession>
<proteinExistence type="predicted"/>